<sequence length="257" mass="28008">MSMDRRTLSAEAVTAAFNQICAHLDEDAGELDAATRKRLERIAKESMEAHPALAWQTLGMLAAERWDSEALEVAYANALRCERGVQAGINCAVALAACNRFGEAAEVAERAWQAQPSSLLALRGAIDMAWQAGRWARALELMQALSPRSNATDRETEAYRRKAVAILERHAVPLSAVEALHDALYGFLATRRVRALAACEFVDDGPGEETVYVTVQIAREHDEVAQLDEALAEALSDAVEAYPLAAFVIDLAERETA</sequence>
<dbReference type="Proteomes" id="UP000183529">
    <property type="component" value="Unassembled WGS sequence"/>
</dbReference>
<evidence type="ECO:0000313" key="2">
    <source>
        <dbReference type="Proteomes" id="UP000183529"/>
    </source>
</evidence>
<proteinExistence type="predicted"/>
<name>A0AAQ1GBB4_9BURK</name>
<dbReference type="InterPro" id="IPR011990">
    <property type="entry name" value="TPR-like_helical_dom_sf"/>
</dbReference>
<reference evidence="1 2" key="1">
    <citation type="submission" date="2016-10" db="EMBL/GenBank/DDBJ databases">
        <authorList>
            <person name="Varghese N."/>
            <person name="Submissions S."/>
        </authorList>
    </citation>
    <scope>NUCLEOTIDE SEQUENCE [LARGE SCALE GENOMIC DNA]</scope>
    <source>
        <strain evidence="1 2">LMG 22274</strain>
    </source>
</reference>
<accession>A0AAQ1GBB4</accession>
<evidence type="ECO:0000313" key="1">
    <source>
        <dbReference type="EMBL" id="SEI84727.1"/>
    </source>
</evidence>
<dbReference type="SUPFAM" id="SSF48452">
    <property type="entry name" value="TPR-like"/>
    <property type="match status" value="1"/>
</dbReference>
<gene>
    <name evidence="1" type="ORF">SAMN05216550_101164</name>
</gene>
<organism evidence="1 2">
    <name type="scientific">Paraburkholderia tropica</name>
    <dbReference type="NCBI Taxonomy" id="92647"/>
    <lineage>
        <taxon>Bacteria</taxon>
        <taxon>Pseudomonadati</taxon>
        <taxon>Pseudomonadota</taxon>
        <taxon>Betaproteobacteria</taxon>
        <taxon>Burkholderiales</taxon>
        <taxon>Burkholderiaceae</taxon>
        <taxon>Paraburkholderia</taxon>
    </lineage>
</organism>
<dbReference type="EMBL" id="FNZM01000001">
    <property type="protein sequence ID" value="SEI84727.1"/>
    <property type="molecule type" value="Genomic_DNA"/>
</dbReference>
<evidence type="ECO:0008006" key="3">
    <source>
        <dbReference type="Google" id="ProtNLM"/>
    </source>
</evidence>
<comment type="caution">
    <text evidence="1">The sequence shown here is derived from an EMBL/GenBank/DDBJ whole genome shotgun (WGS) entry which is preliminary data.</text>
</comment>
<protein>
    <recommendedName>
        <fullName evidence="3">Tetratricopeptide repeat protein</fullName>
    </recommendedName>
</protein>
<dbReference type="AlphaFoldDB" id="A0AAQ1GBB4"/>